<sequence length="201" mass="23458">MSTIPPMSEKLRSVIWCIRPEFAEINEILRLGLKDLDDYDTEIHELQSRILYTNLRKKRLEEHLEKLRSLKAPIRKLPNELLLHIFMFCCNQDELHQGFGRPKLNALAISAVCARWRDLAESRPSLWCSLSVVLSSSEEEFEESEHAIVAMLKYYLAHSKDWQLSLDINADVWWEEAEGIDHPALVLLASQSHCWRDLSFN</sequence>
<dbReference type="InterPro" id="IPR036047">
    <property type="entry name" value="F-box-like_dom_sf"/>
</dbReference>
<keyword evidence="3" id="KW-1185">Reference proteome</keyword>
<dbReference type="Proteomes" id="UP000799118">
    <property type="component" value="Unassembled WGS sequence"/>
</dbReference>
<dbReference type="Pfam" id="PF12937">
    <property type="entry name" value="F-box-like"/>
    <property type="match status" value="1"/>
</dbReference>
<gene>
    <name evidence="2" type="ORF">BT96DRAFT_1017487</name>
</gene>
<name>A0A6A4I0N6_9AGAR</name>
<dbReference type="AlphaFoldDB" id="A0A6A4I0N6"/>
<dbReference type="Gene3D" id="1.20.1280.50">
    <property type="match status" value="1"/>
</dbReference>
<dbReference type="InterPro" id="IPR001810">
    <property type="entry name" value="F-box_dom"/>
</dbReference>
<evidence type="ECO:0000259" key="1">
    <source>
        <dbReference type="Pfam" id="PF12937"/>
    </source>
</evidence>
<dbReference type="SUPFAM" id="SSF81383">
    <property type="entry name" value="F-box domain"/>
    <property type="match status" value="1"/>
</dbReference>
<organism evidence="2 3">
    <name type="scientific">Gymnopus androsaceus JB14</name>
    <dbReference type="NCBI Taxonomy" id="1447944"/>
    <lineage>
        <taxon>Eukaryota</taxon>
        <taxon>Fungi</taxon>
        <taxon>Dikarya</taxon>
        <taxon>Basidiomycota</taxon>
        <taxon>Agaricomycotina</taxon>
        <taxon>Agaricomycetes</taxon>
        <taxon>Agaricomycetidae</taxon>
        <taxon>Agaricales</taxon>
        <taxon>Marasmiineae</taxon>
        <taxon>Omphalotaceae</taxon>
        <taxon>Gymnopus</taxon>
    </lineage>
</organism>
<evidence type="ECO:0000313" key="3">
    <source>
        <dbReference type="Proteomes" id="UP000799118"/>
    </source>
</evidence>
<dbReference type="EMBL" id="ML769432">
    <property type="protein sequence ID" value="KAE9402757.1"/>
    <property type="molecule type" value="Genomic_DNA"/>
</dbReference>
<feature type="domain" description="F-box" evidence="1">
    <location>
        <begin position="75"/>
        <end position="130"/>
    </location>
</feature>
<dbReference type="OrthoDB" id="3365698at2759"/>
<evidence type="ECO:0000313" key="2">
    <source>
        <dbReference type="EMBL" id="KAE9402757.1"/>
    </source>
</evidence>
<feature type="non-terminal residue" evidence="2">
    <location>
        <position position="201"/>
    </location>
</feature>
<proteinExistence type="predicted"/>
<accession>A0A6A4I0N6</accession>
<protein>
    <recommendedName>
        <fullName evidence="1">F-box domain-containing protein</fullName>
    </recommendedName>
</protein>
<reference evidence="2" key="1">
    <citation type="journal article" date="2019" name="Environ. Microbiol.">
        <title>Fungal ecological strategies reflected in gene transcription - a case study of two litter decomposers.</title>
        <authorList>
            <person name="Barbi F."/>
            <person name="Kohler A."/>
            <person name="Barry K."/>
            <person name="Baskaran P."/>
            <person name="Daum C."/>
            <person name="Fauchery L."/>
            <person name="Ihrmark K."/>
            <person name="Kuo A."/>
            <person name="LaButti K."/>
            <person name="Lipzen A."/>
            <person name="Morin E."/>
            <person name="Grigoriev I.V."/>
            <person name="Henrissat B."/>
            <person name="Lindahl B."/>
            <person name="Martin F."/>
        </authorList>
    </citation>
    <scope>NUCLEOTIDE SEQUENCE</scope>
    <source>
        <strain evidence="2">JB14</strain>
    </source>
</reference>